<accession>A0AA41QNJ6</accession>
<dbReference type="Pfam" id="PF06983">
    <property type="entry name" value="3-dmu-9_3-mt"/>
    <property type="match status" value="1"/>
</dbReference>
<dbReference type="EMBL" id="JALAZD010000001">
    <property type="protein sequence ID" value="MCI0127748.1"/>
    <property type="molecule type" value="Genomic_DNA"/>
</dbReference>
<evidence type="ECO:0000313" key="3">
    <source>
        <dbReference type="Proteomes" id="UP001156140"/>
    </source>
</evidence>
<comment type="caution">
    <text evidence="2">The sequence shown here is derived from an EMBL/GenBank/DDBJ whole genome shotgun (WGS) entry which is preliminary data.</text>
</comment>
<sequence length="157" mass="17747">MPKIVPCLWMDDRIEEAVRFYVSVFGDARIINEEKYDDAVPGQKGKVMTMSFELEGQEFMALNGGPIFKFNEAVSFVVNCKTQAEVDYFWEKLTADGGTESQCAWLKDKYGLSWQIVPEALPRYLGDADPAKANRVMQAMLQMKKIDIAALERAYAG</sequence>
<name>A0AA41QNJ6_9HYPH</name>
<feature type="domain" description="PhnB-like" evidence="1">
    <location>
        <begin position="3"/>
        <end position="117"/>
    </location>
</feature>
<keyword evidence="3" id="KW-1185">Reference proteome</keyword>
<dbReference type="Proteomes" id="UP001156140">
    <property type="component" value="Unassembled WGS sequence"/>
</dbReference>
<organism evidence="2 3">
    <name type="scientific">Paradevosia shaoguanensis</name>
    <dbReference type="NCBI Taxonomy" id="1335043"/>
    <lineage>
        <taxon>Bacteria</taxon>
        <taxon>Pseudomonadati</taxon>
        <taxon>Pseudomonadota</taxon>
        <taxon>Alphaproteobacteria</taxon>
        <taxon>Hyphomicrobiales</taxon>
        <taxon>Devosiaceae</taxon>
        <taxon>Paradevosia</taxon>
    </lineage>
</organism>
<dbReference type="CDD" id="cd06588">
    <property type="entry name" value="PhnB_like"/>
    <property type="match status" value="1"/>
</dbReference>
<gene>
    <name evidence="2" type="ORF">ML536_13020</name>
</gene>
<dbReference type="Gene3D" id="3.10.180.10">
    <property type="entry name" value="2,3-Dihydroxybiphenyl 1,2-Dioxygenase, domain 1"/>
    <property type="match status" value="1"/>
</dbReference>
<dbReference type="InterPro" id="IPR029068">
    <property type="entry name" value="Glyas_Bleomycin-R_OHBP_Dase"/>
</dbReference>
<protein>
    <submittedName>
        <fullName evidence="2">VOC family protein</fullName>
    </submittedName>
</protein>
<dbReference type="AlphaFoldDB" id="A0AA41QNJ6"/>
<evidence type="ECO:0000313" key="2">
    <source>
        <dbReference type="EMBL" id="MCI0127748.1"/>
    </source>
</evidence>
<reference evidence="2" key="1">
    <citation type="submission" date="2022-03" db="EMBL/GenBank/DDBJ databases">
        <title>The complete genome sequence of a Methyloterrigena soli.</title>
        <authorList>
            <person name="Zi Z."/>
        </authorList>
    </citation>
    <scope>NUCLEOTIDE SEQUENCE</scope>
    <source>
        <strain evidence="2">M48</strain>
    </source>
</reference>
<dbReference type="PIRSF" id="PIRSF021700">
    <property type="entry name" value="3_dmu_93_MTrfase"/>
    <property type="match status" value="1"/>
</dbReference>
<proteinExistence type="predicted"/>
<dbReference type="SUPFAM" id="SSF54593">
    <property type="entry name" value="Glyoxalase/Bleomycin resistance protein/Dihydroxybiphenyl dioxygenase"/>
    <property type="match status" value="1"/>
</dbReference>
<dbReference type="PANTHER" id="PTHR33990:SF2">
    <property type="entry name" value="PHNB-LIKE DOMAIN-CONTAINING PROTEIN"/>
    <property type="match status" value="1"/>
</dbReference>
<dbReference type="InterPro" id="IPR028973">
    <property type="entry name" value="PhnB-like"/>
</dbReference>
<dbReference type="InterPro" id="IPR009725">
    <property type="entry name" value="3_dmu_93_MTrfase"/>
</dbReference>
<dbReference type="PANTHER" id="PTHR33990">
    <property type="entry name" value="PROTEIN YJDN-RELATED"/>
    <property type="match status" value="1"/>
</dbReference>
<evidence type="ECO:0000259" key="1">
    <source>
        <dbReference type="Pfam" id="PF06983"/>
    </source>
</evidence>
<dbReference type="RefSeq" id="WP_281736129.1">
    <property type="nucleotide sequence ID" value="NZ_JAKETQ010000001.1"/>
</dbReference>